<evidence type="ECO:0000313" key="2">
    <source>
        <dbReference type="Proteomes" id="UP000319716"/>
    </source>
</evidence>
<gene>
    <name evidence="1" type="ORF">NBRC111894_251</name>
</gene>
<dbReference type="AlphaFoldDB" id="A0A4Y1Z6N1"/>
<sequence>MIVTPHILCGVTHHPASDPERSSCFSTVSPYSNENAKAVLLIGSTALIKETVYFLER</sequence>
<comment type="caution">
    <text evidence="1">The sequence shown here is derived from an EMBL/GenBank/DDBJ whole genome shotgun (WGS) entry which is preliminary data.</text>
</comment>
<accession>A0A4Y1Z6N1</accession>
<reference evidence="1 2" key="1">
    <citation type="submission" date="2017-11" db="EMBL/GenBank/DDBJ databases">
        <title>Draft Genome Sequence of Sporolactobacillus inulinus NBRC 111894 Isolated from Koso, a Japanese Sugar-Vegetable Fermented Beverage.</title>
        <authorList>
            <person name="Chiou T.Y."/>
            <person name="Oshima K."/>
            <person name="Suda W."/>
            <person name="Hattori M."/>
            <person name="Takahashi T."/>
        </authorList>
    </citation>
    <scope>NUCLEOTIDE SEQUENCE [LARGE SCALE GENOMIC DNA]</scope>
    <source>
        <strain evidence="1 2">NBRC111894</strain>
    </source>
</reference>
<organism evidence="1 2">
    <name type="scientific">Sporolactobacillus inulinus</name>
    <dbReference type="NCBI Taxonomy" id="2078"/>
    <lineage>
        <taxon>Bacteria</taxon>
        <taxon>Bacillati</taxon>
        <taxon>Bacillota</taxon>
        <taxon>Bacilli</taxon>
        <taxon>Bacillales</taxon>
        <taxon>Sporolactobacillaceae</taxon>
        <taxon>Sporolactobacillus</taxon>
    </lineage>
</organism>
<protein>
    <submittedName>
        <fullName evidence="1">Uncharacterized protein</fullName>
    </submittedName>
</protein>
<dbReference type="EMBL" id="BEXB01000001">
    <property type="protein sequence ID" value="GAY74697.1"/>
    <property type="molecule type" value="Genomic_DNA"/>
</dbReference>
<evidence type="ECO:0000313" key="1">
    <source>
        <dbReference type="EMBL" id="GAY74697.1"/>
    </source>
</evidence>
<dbReference type="Proteomes" id="UP000319716">
    <property type="component" value="Unassembled WGS sequence"/>
</dbReference>
<name>A0A4Y1Z6N1_9BACL</name>
<proteinExistence type="predicted"/>